<keyword evidence="2 9" id="KW-0813">Transport</keyword>
<dbReference type="PANTHER" id="PTHR42982:SF1">
    <property type="entry name" value="SEC-INDEPENDENT PROTEIN TRANSLOCASE PROTEIN TATA"/>
    <property type="match status" value="1"/>
</dbReference>
<sequence length="84" mass="9328">MAPSWMQLLIVLIVALLLFGGRGRISSIMGDMAKGVRSFRKGLNDDEEADSEDKEKSESKQSRHLSDDKMVNVTPEKDKSKTSS</sequence>
<comment type="similarity">
    <text evidence="9">Belongs to the TatA/E family.</text>
</comment>
<comment type="subunit">
    <text evidence="9">The Tat system comprises two distinct complexes: a TatABC complex, containing multiple copies of TatA, TatB and TatC subunits, and a separate TatA complex, containing only TatA subunits. Substrates initially bind to the TatABC complex, which probably triggers association of the separate TatA complex to form the active translocon.</text>
</comment>
<gene>
    <name evidence="9 11" type="primary">tatA</name>
    <name evidence="11" type="ORF">D1224_11405</name>
</gene>
<reference evidence="11 12" key="1">
    <citation type="submission" date="2018-08" db="EMBL/GenBank/DDBJ databases">
        <title>Henriciella mobilis sp. nov., isolated from seawater.</title>
        <authorList>
            <person name="Cheng H."/>
            <person name="Wu Y.-H."/>
            <person name="Xu X.-W."/>
            <person name="Guo L.-L."/>
        </authorList>
    </citation>
    <scope>NUCLEOTIDE SEQUENCE [LARGE SCALE GENOMIC DNA]</scope>
    <source>
        <strain evidence="11 12">CCUG66934</strain>
    </source>
</reference>
<evidence type="ECO:0000256" key="4">
    <source>
        <dbReference type="ARBA" id="ARBA00022692"/>
    </source>
</evidence>
<keyword evidence="4 9" id="KW-0812">Transmembrane</keyword>
<keyword evidence="12" id="KW-1185">Reference proteome</keyword>
<feature type="region of interest" description="Disordered" evidence="10">
    <location>
        <begin position="42"/>
        <end position="84"/>
    </location>
</feature>
<evidence type="ECO:0000256" key="9">
    <source>
        <dbReference type="HAMAP-Rule" id="MF_00236"/>
    </source>
</evidence>
<keyword evidence="3 9" id="KW-1003">Cell membrane</keyword>
<name>A0A399QXD9_9PROT</name>
<dbReference type="NCBIfam" id="TIGR01411">
    <property type="entry name" value="tatAE"/>
    <property type="match status" value="1"/>
</dbReference>
<dbReference type="PANTHER" id="PTHR42982">
    <property type="entry name" value="SEC-INDEPENDENT PROTEIN TRANSLOCASE PROTEIN TATA"/>
    <property type="match status" value="1"/>
</dbReference>
<keyword evidence="7 9" id="KW-0811">Translocation</keyword>
<dbReference type="AlphaFoldDB" id="A0A399QXD9"/>
<keyword evidence="5 9" id="KW-0653">Protein transport</keyword>
<dbReference type="RefSeq" id="WP_119380081.1">
    <property type="nucleotide sequence ID" value="NZ_QWGB01000007.1"/>
</dbReference>
<feature type="compositionally biased region" description="Basic and acidic residues" evidence="10">
    <location>
        <begin position="53"/>
        <end position="84"/>
    </location>
</feature>
<evidence type="ECO:0000256" key="7">
    <source>
        <dbReference type="ARBA" id="ARBA00023010"/>
    </source>
</evidence>
<dbReference type="InterPro" id="IPR006312">
    <property type="entry name" value="TatA/E"/>
</dbReference>
<keyword evidence="8 9" id="KW-0472">Membrane</keyword>
<keyword evidence="6 9" id="KW-1133">Transmembrane helix</keyword>
<comment type="subcellular location">
    <subcellularLocation>
        <location evidence="1 9">Cell membrane</location>
        <topology evidence="1 9">Single-pass membrane protein</topology>
    </subcellularLocation>
</comment>
<evidence type="ECO:0000256" key="2">
    <source>
        <dbReference type="ARBA" id="ARBA00022448"/>
    </source>
</evidence>
<dbReference type="GO" id="GO:0033281">
    <property type="term" value="C:TAT protein transport complex"/>
    <property type="evidence" value="ECO:0007669"/>
    <property type="project" value="UniProtKB-UniRule"/>
</dbReference>
<dbReference type="HAMAP" id="MF_00236">
    <property type="entry name" value="TatA_E"/>
    <property type="match status" value="1"/>
</dbReference>
<evidence type="ECO:0000256" key="5">
    <source>
        <dbReference type="ARBA" id="ARBA00022927"/>
    </source>
</evidence>
<proteinExistence type="inferred from homology"/>
<dbReference type="Gene3D" id="1.20.5.3310">
    <property type="match status" value="1"/>
</dbReference>
<comment type="caution">
    <text evidence="11">The sequence shown here is derived from an EMBL/GenBank/DDBJ whole genome shotgun (WGS) entry which is preliminary data.</text>
</comment>
<protein>
    <recommendedName>
        <fullName evidence="9">Sec-independent protein translocase protein TatA</fullName>
    </recommendedName>
</protein>
<evidence type="ECO:0000256" key="6">
    <source>
        <dbReference type="ARBA" id="ARBA00022989"/>
    </source>
</evidence>
<dbReference type="InterPro" id="IPR003369">
    <property type="entry name" value="TatA/B/E"/>
</dbReference>
<evidence type="ECO:0000256" key="1">
    <source>
        <dbReference type="ARBA" id="ARBA00004162"/>
    </source>
</evidence>
<dbReference type="Pfam" id="PF02416">
    <property type="entry name" value="TatA_B_E"/>
    <property type="match status" value="1"/>
</dbReference>
<organism evidence="11 12">
    <name type="scientific">Henriciella barbarensis</name>
    <dbReference type="NCBI Taxonomy" id="86342"/>
    <lineage>
        <taxon>Bacteria</taxon>
        <taxon>Pseudomonadati</taxon>
        <taxon>Pseudomonadota</taxon>
        <taxon>Alphaproteobacteria</taxon>
        <taxon>Hyphomonadales</taxon>
        <taxon>Hyphomonadaceae</taxon>
        <taxon>Henriciella</taxon>
    </lineage>
</organism>
<dbReference type="EMBL" id="QWGB01000007">
    <property type="protein sequence ID" value="RIJ22162.1"/>
    <property type="molecule type" value="Genomic_DNA"/>
</dbReference>
<dbReference type="Proteomes" id="UP000265431">
    <property type="component" value="Unassembled WGS sequence"/>
</dbReference>
<accession>A0A399QXD9</accession>
<evidence type="ECO:0000256" key="10">
    <source>
        <dbReference type="SAM" id="MobiDB-lite"/>
    </source>
</evidence>
<evidence type="ECO:0000313" key="11">
    <source>
        <dbReference type="EMBL" id="RIJ22162.1"/>
    </source>
</evidence>
<evidence type="ECO:0000256" key="8">
    <source>
        <dbReference type="ARBA" id="ARBA00023136"/>
    </source>
</evidence>
<comment type="function">
    <text evidence="9">Part of the twin-arginine translocation (Tat) system that transports large folded proteins containing a characteristic twin-arginine motif in their signal peptide across membranes. TatA could form the protein-conducting channel of the Tat system.</text>
</comment>
<evidence type="ECO:0000313" key="12">
    <source>
        <dbReference type="Proteomes" id="UP000265431"/>
    </source>
</evidence>
<dbReference type="GO" id="GO:0008320">
    <property type="term" value="F:protein transmembrane transporter activity"/>
    <property type="evidence" value="ECO:0007669"/>
    <property type="project" value="UniProtKB-UniRule"/>
</dbReference>
<evidence type="ECO:0000256" key="3">
    <source>
        <dbReference type="ARBA" id="ARBA00022475"/>
    </source>
</evidence>
<dbReference type="GO" id="GO:0043953">
    <property type="term" value="P:protein transport by the Tat complex"/>
    <property type="evidence" value="ECO:0007669"/>
    <property type="project" value="UniProtKB-UniRule"/>
</dbReference>